<feature type="domain" description="COR" evidence="2">
    <location>
        <begin position="81"/>
        <end position="223"/>
    </location>
</feature>
<dbReference type="Gene3D" id="1.10.10.10">
    <property type="entry name" value="Winged helix-like DNA-binding domain superfamily/Winged helix DNA-binding domain"/>
    <property type="match status" value="1"/>
</dbReference>
<evidence type="ECO:0000259" key="2">
    <source>
        <dbReference type="Pfam" id="PF16095"/>
    </source>
</evidence>
<dbReference type="GO" id="GO:0016020">
    <property type="term" value="C:membrane"/>
    <property type="evidence" value="ECO:0007669"/>
    <property type="project" value="InterPro"/>
</dbReference>
<name>A0A7M7T2I3_STRPU</name>
<organism evidence="4 5">
    <name type="scientific">Strongylocentrotus purpuratus</name>
    <name type="common">Purple sea urchin</name>
    <dbReference type="NCBI Taxonomy" id="7668"/>
    <lineage>
        <taxon>Eukaryota</taxon>
        <taxon>Metazoa</taxon>
        <taxon>Echinodermata</taxon>
        <taxon>Eleutherozoa</taxon>
        <taxon>Echinozoa</taxon>
        <taxon>Echinoidea</taxon>
        <taxon>Euechinoidea</taxon>
        <taxon>Echinacea</taxon>
        <taxon>Camarodonta</taxon>
        <taxon>Echinidea</taxon>
        <taxon>Strongylocentrotidae</taxon>
        <taxon>Strongylocentrotus</taxon>
    </lineage>
</organism>
<dbReference type="Proteomes" id="UP000007110">
    <property type="component" value="Unassembled WGS sequence"/>
</dbReference>
<dbReference type="InterPro" id="IPR057263">
    <property type="entry name" value="COR-B"/>
</dbReference>
<dbReference type="KEGG" id="spu:100888832"/>
<dbReference type="AlphaFoldDB" id="A0A7M7T2I3"/>
<dbReference type="GeneID" id="100888832"/>
<dbReference type="Pfam" id="PF25497">
    <property type="entry name" value="COR-B"/>
    <property type="match status" value="1"/>
</dbReference>
<dbReference type="Pfam" id="PF16095">
    <property type="entry name" value="COR-A"/>
    <property type="match status" value="1"/>
</dbReference>
<evidence type="ECO:0000313" key="4">
    <source>
        <dbReference type="EnsemblMetazoa" id="XP_030849139"/>
    </source>
</evidence>
<dbReference type="EnsemblMetazoa" id="XM_030993279">
    <property type="protein sequence ID" value="XP_030849139"/>
    <property type="gene ID" value="LOC100888832"/>
</dbReference>
<protein>
    <recommendedName>
        <fullName evidence="6">C-terminal of Roc (COR) domain-containing protein</fullName>
    </recommendedName>
</protein>
<dbReference type="PANTHER" id="PTHR12582:SF47">
    <property type="entry name" value="NETRIN RECEPTOR UNC-5"/>
    <property type="match status" value="1"/>
</dbReference>
<reference evidence="4" key="2">
    <citation type="submission" date="2021-01" db="UniProtKB">
        <authorList>
            <consortium name="EnsemblMetazoa"/>
        </authorList>
    </citation>
    <scope>IDENTIFICATION</scope>
</reference>
<keyword evidence="5" id="KW-1185">Reference proteome</keyword>
<keyword evidence="1" id="KW-0677">Repeat</keyword>
<dbReference type="PANTHER" id="PTHR12582">
    <property type="entry name" value="NETRIN RECEPTOR UNC5"/>
    <property type="match status" value="1"/>
</dbReference>
<evidence type="ECO:0000259" key="3">
    <source>
        <dbReference type="Pfam" id="PF25497"/>
    </source>
</evidence>
<feature type="domain" description="C-terminal of Roc COR-B" evidence="3">
    <location>
        <begin position="273"/>
        <end position="399"/>
    </location>
</feature>
<evidence type="ECO:0000256" key="1">
    <source>
        <dbReference type="ARBA" id="ARBA00022737"/>
    </source>
</evidence>
<evidence type="ECO:0000313" key="5">
    <source>
        <dbReference type="Proteomes" id="UP000007110"/>
    </source>
</evidence>
<accession>A0A7M7T2I3</accession>
<sequence length="441" mass="50692">MYGIHARSNQTPTREPIGISLEQIHEKIRESIMRMPFECHVVPKYYAIENSLEDKDEELVALRRHIEKVAMEEPYMGEEIPLRWLLFEEALAVDKINYMSLDQTKELTEPVGMESERELPTMLNFYHDLGNVVYYGGIEDQQSLLRDMVILNPQWLIDVFKQVITILDPAKRDGIVSDAWTTLEKDGILEDRLIQHMWEGFLEKKEALVELMAKFDLICEVPVERLQQDQQDAVDTEVSNEAEKVLQKRYYVPSRLTSPCPPKEKAQIKSSTDLYVDFRGFLPDGLFHRLMARAVRWMGERDGEPVTLFHRHISLMVDGVHHALIEMLTPCEATIKVIVYQGAVAGSHHDGDSHKPPAPSAVKEVMDFITQTLDSLIQQWARMIKYDVLFLCPSCSKKKMLKDCFKGMSLKCGLHNINTAAIKYKFGMSEEGVESGNERFS</sequence>
<dbReference type="RefSeq" id="XP_030849139.1">
    <property type="nucleotide sequence ID" value="XM_030993279.1"/>
</dbReference>
<dbReference type="InterPro" id="IPR032171">
    <property type="entry name" value="COR-A"/>
</dbReference>
<evidence type="ECO:0008006" key="6">
    <source>
        <dbReference type="Google" id="ProtNLM"/>
    </source>
</evidence>
<dbReference type="InterPro" id="IPR036388">
    <property type="entry name" value="WH-like_DNA-bd_sf"/>
</dbReference>
<dbReference type="GO" id="GO:0005042">
    <property type="term" value="F:netrin receptor activity"/>
    <property type="evidence" value="ECO:0007669"/>
    <property type="project" value="InterPro"/>
</dbReference>
<dbReference type="InterPro" id="IPR037936">
    <property type="entry name" value="UNC5A-D"/>
</dbReference>
<dbReference type="OrthoDB" id="120976at2759"/>
<proteinExistence type="predicted"/>
<dbReference type="InParanoid" id="A0A7M7T2I3"/>
<reference evidence="5" key="1">
    <citation type="submission" date="2015-02" db="EMBL/GenBank/DDBJ databases">
        <title>Genome sequencing for Strongylocentrotus purpuratus.</title>
        <authorList>
            <person name="Murali S."/>
            <person name="Liu Y."/>
            <person name="Vee V."/>
            <person name="English A."/>
            <person name="Wang M."/>
            <person name="Skinner E."/>
            <person name="Han Y."/>
            <person name="Muzny D.M."/>
            <person name="Worley K.C."/>
            <person name="Gibbs R.A."/>
        </authorList>
    </citation>
    <scope>NUCLEOTIDE SEQUENCE</scope>
</reference>